<dbReference type="Pfam" id="PF08245">
    <property type="entry name" value="Mur_ligase_M"/>
    <property type="match status" value="1"/>
</dbReference>
<dbReference type="SUPFAM" id="SSF51984">
    <property type="entry name" value="MurCD N-terminal domain"/>
    <property type="match status" value="1"/>
</dbReference>
<dbReference type="GO" id="GO:0008763">
    <property type="term" value="F:UDP-N-acetylmuramate-L-alanine ligase activity"/>
    <property type="evidence" value="ECO:0007669"/>
    <property type="project" value="UniProtKB-EC"/>
</dbReference>
<evidence type="ECO:0000256" key="6">
    <source>
        <dbReference type="ARBA" id="ARBA00022618"/>
    </source>
</evidence>
<dbReference type="HAMAP" id="MF_00046">
    <property type="entry name" value="MurC"/>
    <property type="match status" value="1"/>
</dbReference>
<dbReference type="Pfam" id="PF01225">
    <property type="entry name" value="Mur_ligase"/>
    <property type="match status" value="1"/>
</dbReference>
<dbReference type="SUPFAM" id="SSF53244">
    <property type="entry name" value="MurD-like peptide ligases, peptide-binding domain"/>
    <property type="match status" value="1"/>
</dbReference>
<dbReference type="EC" id="6.3.2.8" evidence="3 14"/>
<keyword evidence="12 14" id="KW-0961">Cell wall biogenesis/degradation</keyword>
<dbReference type="Proteomes" id="UP001489509">
    <property type="component" value="Unassembled WGS sequence"/>
</dbReference>
<dbReference type="Gene3D" id="3.40.1190.10">
    <property type="entry name" value="Mur-like, catalytic domain"/>
    <property type="match status" value="1"/>
</dbReference>
<evidence type="ECO:0000256" key="2">
    <source>
        <dbReference type="ARBA" id="ARBA00004752"/>
    </source>
</evidence>
<feature type="domain" description="Mur ligase central" evidence="17">
    <location>
        <begin position="122"/>
        <end position="301"/>
    </location>
</feature>
<organism evidence="18 19">
    <name type="scientific">Solibaculum intestinale</name>
    <dbReference type="NCBI Taxonomy" id="3133165"/>
    <lineage>
        <taxon>Bacteria</taxon>
        <taxon>Bacillati</taxon>
        <taxon>Bacillota</taxon>
        <taxon>Clostridia</taxon>
        <taxon>Eubacteriales</taxon>
        <taxon>Oscillospiraceae</taxon>
        <taxon>Solibaculum</taxon>
    </lineage>
</organism>
<dbReference type="PANTHER" id="PTHR43445:SF3">
    <property type="entry name" value="UDP-N-ACETYLMURAMATE--L-ALANINE LIGASE"/>
    <property type="match status" value="1"/>
</dbReference>
<proteinExistence type="inferred from homology"/>
<dbReference type="InterPro" id="IPR050061">
    <property type="entry name" value="MurCDEF_pg_biosynth"/>
</dbReference>
<keyword evidence="5 14" id="KW-0436">Ligase</keyword>
<name>A0ABV1E3B0_9FIRM</name>
<evidence type="ECO:0000256" key="12">
    <source>
        <dbReference type="ARBA" id="ARBA00023316"/>
    </source>
</evidence>
<dbReference type="InterPro" id="IPR013221">
    <property type="entry name" value="Mur_ligase_cen"/>
</dbReference>
<evidence type="ECO:0000256" key="8">
    <source>
        <dbReference type="ARBA" id="ARBA00022840"/>
    </source>
</evidence>
<evidence type="ECO:0000256" key="11">
    <source>
        <dbReference type="ARBA" id="ARBA00023306"/>
    </source>
</evidence>
<evidence type="ECO:0000256" key="9">
    <source>
        <dbReference type="ARBA" id="ARBA00022960"/>
    </source>
</evidence>
<evidence type="ECO:0000259" key="15">
    <source>
        <dbReference type="Pfam" id="PF01225"/>
    </source>
</evidence>
<comment type="function">
    <text evidence="14">Cell wall formation.</text>
</comment>
<dbReference type="SUPFAM" id="SSF53623">
    <property type="entry name" value="MurD-like peptide ligases, catalytic domain"/>
    <property type="match status" value="1"/>
</dbReference>
<feature type="domain" description="Mur ligase N-terminal catalytic" evidence="15">
    <location>
        <begin position="19"/>
        <end position="116"/>
    </location>
</feature>
<accession>A0ABV1E3B0</accession>
<keyword evidence="9 14" id="KW-0133">Cell shape</keyword>
<keyword evidence="19" id="KW-1185">Reference proteome</keyword>
<dbReference type="InterPro" id="IPR004101">
    <property type="entry name" value="Mur_ligase_C"/>
</dbReference>
<sequence length="468" mass="51335">MTEVSKPITDEILNTVKRVHFVGIGGSGMCPLAEILHSRGYQLTGSDVNESDNLARIRSLGIPVFMGHKAENIQGTQLVVYTAAVKLDNPELKAAIDQGIPILERSRLLGMVSRRYETAVAVSGTHGKTTTTSMLSQVLLGAGLDPTLVIGGRLPAIGSNGRAGKTDLMVCEACEYVDTFLQLSPDISIILNIDSDHLDYFGTLENIIKSFHKFARITSRTLIVNGEDQNVAKAMEGMEGKEILTFGFADRYDYYPENLERFDGSYYEFDLMHKGEKVTHLRLGVPGRHNVLNALAACAAALKAGATPQDIEQNIDQFRGAGRRFEIYGEFGGVTVVDDYAHHPTEIKATLQAAKDLHHQKVWAVFQPFTFSRTVMWLEEFAQTLRLADHAILSPIMGSREVNSWGISSEDLAQRIPGSVCLPTFEAIADYVAEHAEPGDLVLTMGGGDIYKCTRMIRDRLAAAKETA</sequence>
<evidence type="ECO:0000256" key="4">
    <source>
        <dbReference type="ARBA" id="ARBA00022490"/>
    </source>
</evidence>
<evidence type="ECO:0000256" key="7">
    <source>
        <dbReference type="ARBA" id="ARBA00022741"/>
    </source>
</evidence>
<evidence type="ECO:0000259" key="17">
    <source>
        <dbReference type="Pfam" id="PF08245"/>
    </source>
</evidence>
<dbReference type="RefSeq" id="WP_349220415.1">
    <property type="nucleotide sequence ID" value="NZ_JBBMFD010000022.1"/>
</dbReference>
<evidence type="ECO:0000256" key="5">
    <source>
        <dbReference type="ARBA" id="ARBA00022598"/>
    </source>
</evidence>
<evidence type="ECO:0000313" key="18">
    <source>
        <dbReference type="EMBL" id="MEQ2441359.1"/>
    </source>
</evidence>
<reference evidence="18 19" key="1">
    <citation type="submission" date="2024-03" db="EMBL/GenBank/DDBJ databases">
        <title>Human intestinal bacterial collection.</title>
        <authorList>
            <person name="Pauvert C."/>
            <person name="Hitch T.C.A."/>
            <person name="Clavel T."/>
        </authorList>
    </citation>
    <scope>NUCLEOTIDE SEQUENCE [LARGE SCALE GENOMIC DNA]</scope>
    <source>
        <strain evidence="18 19">CLA-JM-H44</strain>
    </source>
</reference>
<evidence type="ECO:0000256" key="13">
    <source>
        <dbReference type="ARBA" id="ARBA00047833"/>
    </source>
</evidence>
<evidence type="ECO:0000256" key="1">
    <source>
        <dbReference type="ARBA" id="ARBA00004496"/>
    </source>
</evidence>
<evidence type="ECO:0000256" key="14">
    <source>
        <dbReference type="HAMAP-Rule" id="MF_00046"/>
    </source>
</evidence>
<keyword evidence="4 14" id="KW-0963">Cytoplasm</keyword>
<dbReference type="NCBIfam" id="TIGR01082">
    <property type="entry name" value="murC"/>
    <property type="match status" value="1"/>
</dbReference>
<dbReference type="InterPro" id="IPR036615">
    <property type="entry name" value="Mur_ligase_C_dom_sf"/>
</dbReference>
<evidence type="ECO:0000256" key="10">
    <source>
        <dbReference type="ARBA" id="ARBA00022984"/>
    </source>
</evidence>
<evidence type="ECO:0000256" key="3">
    <source>
        <dbReference type="ARBA" id="ARBA00012211"/>
    </source>
</evidence>
<feature type="domain" description="Mur ligase C-terminal" evidence="16">
    <location>
        <begin position="323"/>
        <end position="447"/>
    </location>
</feature>
<dbReference type="Gene3D" id="3.40.50.720">
    <property type="entry name" value="NAD(P)-binding Rossmann-like Domain"/>
    <property type="match status" value="1"/>
</dbReference>
<comment type="pathway">
    <text evidence="2 14">Cell wall biogenesis; peptidoglycan biosynthesis.</text>
</comment>
<gene>
    <name evidence="14 18" type="primary">murC</name>
    <name evidence="18" type="ORF">WMO26_11020</name>
</gene>
<evidence type="ECO:0000313" key="19">
    <source>
        <dbReference type="Proteomes" id="UP001489509"/>
    </source>
</evidence>
<dbReference type="Pfam" id="PF02875">
    <property type="entry name" value="Mur_ligase_C"/>
    <property type="match status" value="1"/>
</dbReference>
<dbReference type="Gene3D" id="3.90.190.20">
    <property type="entry name" value="Mur ligase, C-terminal domain"/>
    <property type="match status" value="1"/>
</dbReference>
<keyword evidence="8 14" id="KW-0067">ATP-binding</keyword>
<comment type="caution">
    <text evidence="18">The sequence shown here is derived from an EMBL/GenBank/DDBJ whole genome shotgun (WGS) entry which is preliminary data.</text>
</comment>
<feature type="binding site" evidence="14">
    <location>
        <begin position="124"/>
        <end position="130"/>
    </location>
    <ligand>
        <name>ATP</name>
        <dbReference type="ChEBI" id="CHEBI:30616"/>
    </ligand>
</feature>
<dbReference type="InterPro" id="IPR036565">
    <property type="entry name" value="Mur-like_cat_sf"/>
</dbReference>
<comment type="subcellular location">
    <subcellularLocation>
        <location evidence="1 14">Cytoplasm</location>
    </subcellularLocation>
</comment>
<protein>
    <recommendedName>
        <fullName evidence="3 14">UDP-N-acetylmuramate--L-alanine ligase</fullName>
        <ecNumber evidence="3 14">6.3.2.8</ecNumber>
    </recommendedName>
    <alternativeName>
        <fullName evidence="14">UDP-N-acetylmuramoyl-L-alanine synthetase</fullName>
    </alternativeName>
</protein>
<dbReference type="PANTHER" id="PTHR43445">
    <property type="entry name" value="UDP-N-ACETYLMURAMATE--L-ALANINE LIGASE-RELATED"/>
    <property type="match status" value="1"/>
</dbReference>
<dbReference type="EMBL" id="JBBMFD010000022">
    <property type="protein sequence ID" value="MEQ2441359.1"/>
    <property type="molecule type" value="Genomic_DNA"/>
</dbReference>
<comment type="catalytic activity">
    <reaction evidence="13 14">
        <text>UDP-N-acetyl-alpha-D-muramate + L-alanine + ATP = UDP-N-acetyl-alpha-D-muramoyl-L-alanine + ADP + phosphate + H(+)</text>
        <dbReference type="Rhea" id="RHEA:23372"/>
        <dbReference type="ChEBI" id="CHEBI:15378"/>
        <dbReference type="ChEBI" id="CHEBI:30616"/>
        <dbReference type="ChEBI" id="CHEBI:43474"/>
        <dbReference type="ChEBI" id="CHEBI:57972"/>
        <dbReference type="ChEBI" id="CHEBI:70757"/>
        <dbReference type="ChEBI" id="CHEBI:83898"/>
        <dbReference type="ChEBI" id="CHEBI:456216"/>
        <dbReference type="EC" id="6.3.2.8"/>
    </reaction>
</comment>
<dbReference type="InterPro" id="IPR005758">
    <property type="entry name" value="UDP-N-AcMur_Ala_ligase_MurC"/>
</dbReference>
<comment type="similarity">
    <text evidence="14">Belongs to the MurCDEF family.</text>
</comment>
<keyword evidence="7 14" id="KW-0547">Nucleotide-binding</keyword>
<dbReference type="InterPro" id="IPR000713">
    <property type="entry name" value="Mur_ligase_N"/>
</dbReference>
<keyword evidence="6 14" id="KW-0132">Cell division</keyword>
<evidence type="ECO:0000259" key="16">
    <source>
        <dbReference type="Pfam" id="PF02875"/>
    </source>
</evidence>
<keyword evidence="11 14" id="KW-0131">Cell cycle</keyword>
<keyword evidence="10 14" id="KW-0573">Peptidoglycan synthesis</keyword>